<feature type="compositionally biased region" description="Polar residues" evidence="1">
    <location>
        <begin position="30"/>
        <end position="50"/>
    </location>
</feature>
<accession>A0ABN8SYS5</accession>
<comment type="caution">
    <text evidence="2">The sequence shown here is derived from an EMBL/GenBank/DDBJ whole genome shotgun (WGS) entry which is preliminary data.</text>
</comment>
<keyword evidence="3" id="KW-1185">Reference proteome</keyword>
<proteinExistence type="predicted"/>
<protein>
    <submittedName>
        <fullName evidence="2">Uncharacterized protein</fullName>
    </submittedName>
</protein>
<organism evidence="2 3">
    <name type="scientific">Porites evermanni</name>
    <dbReference type="NCBI Taxonomy" id="104178"/>
    <lineage>
        <taxon>Eukaryota</taxon>
        <taxon>Metazoa</taxon>
        <taxon>Cnidaria</taxon>
        <taxon>Anthozoa</taxon>
        <taxon>Hexacorallia</taxon>
        <taxon>Scleractinia</taxon>
        <taxon>Fungiina</taxon>
        <taxon>Poritidae</taxon>
        <taxon>Porites</taxon>
    </lineage>
</organism>
<evidence type="ECO:0000313" key="2">
    <source>
        <dbReference type="EMBL" id="CAH3195833.1"/>
    </source>
</evidence>
<evidence type="ECO:0000256" key="1">
    <source>
        <dbReference type="SAM" id="MobiDB-lite"/>
    </source>
</evidence>
<feature type="region of interest" description="Disordered" evidence="1">
    <location>
        <begin position="26"/>
        <end position="50"/>
    </location>
</feature>
<dbReference type="Proteomes" id="UP001159427">
    <property type="component" value="Unassembled WGS sequence"/>
</dbReference>
<dbReference type="EMBL" id="CALNXI010004446">
    <property type="protein sequence ID" value="CAH3195833.1"/>
    <property type="molecule type" value="Genomic_DNA"/>
</dbReference>
<gene>
    <name evidence="2" type="ORF">PEVE_00031187</name>
</gene>
<sequence>MAARREGDDLPARCISLLEEVKDLIEAQKNESSGTQSKPQASTSSLVPQVQQRDQRVMQNFRSLFAPSNSAGVSCARPPPAKKSRVSFQVKETWTHEFFCLGSTTATCVPSRAQKIALQNAGLGRRKVVFHCKASSIDVRTKLESVYPKLIQGGGFEILRSGSPSSKLSLITSPAGRYSVPFLRDSAGLGQALAYIRPLQKDLDTSALQSDEQ</sequence>
<feature type="non-terminal residue" evidence="2">
    <location>
        <position position="213"/>
    </location>
</feature>
<evidence type="ECO:0000313" key="3">
    <source>
        <dbReference type="Proteomes" id="UP001159427"/>
    </source>
</evidence>
<name>A0ABN8SYS5_9CNID</name>
<reference evidence="2 3" key="1">
    <citation type="submission" date="2022-05" db="EMBL/GenBank/DDBJ databases">
        <authorList>
            <consortium name="Genoscope - CEA"/>
            <person name="William W."/>
        </authorList>
    </citation>
    <scope>NUCLEOTIDE SEQUENCE [LARGE SCALE GENOMIC DNA]</scope>
</reference>